<dbReference type="OrthoDB" id="774785at2759"/>
<feature type="region of interest" description="Disordered" evidence="1">
    <location>
        <begin position="107"/>
        <end position="135"/>
    </location>
</feature>
<proteinExistence type="predicted"/>
<dbReference type="AlphaFoldDB" id="A0A1E5VS62"/>
<organism evidence="2 3">
    <name type="scientific">Dichanthelium oligosanthes</name>
    <dbReference type="NCBI Taxonomy" id="888268"/>
    <lineage>
        <taxon>Eukaryota</taxon>
        <taxon>Viridiplantae</taxon>
        <taxon>Streptophyta</taxon>
        <taxon>Embryophyta</taxon>
        <taxon>Tracheophyta</taxon>
        <taxon>Spermatophyta</taxon>
        <taxon>Magnoliopsida</taxon>
        <taxon>Liliopsida</taxon>
        <taxon>Poales</taxon>
        <taxon>Poaceae</taxon>
        <taxon>PACMAD clade</taxon>
        <taxon>Panicoideae</taxon>
        <taxon>Panicodae</taxon>
        <taxon>Paniceae</taxon>
        <taxon>Dichantheliinae</taxon>
        <taxon>Dichanthelium</taxon>
    </lineage>
</organism>
<dbReference type="EMBL" id="LWDX02031283">
    <property type="protein sequence ID" value="OEL27941.1"/>
    <property type="molecule type" value="Genomic_DNA"/>
</dbReference>
<dbReference type="InterPro" id="IPR006460">
    <property type="entry name" value="MIZ1-like_pln"/>
</dbReference>
<dbReference type="STRING" id="888268.A0A1E5VS62"/>
<reference evidence="2 3" key="1">
    <citation type="submission" date="2016-09" db="EMBL/GenBank/DDBJ databases">
        <title>The draft genome of Dichanthelium oligosanthes: A C3 panicoid grass species.</title>
        <authorList>
            <person name="Studer A.J."/>
            <person name="Schnable J.C."/>
            <person name="Brutnell T.P."/>
        </authorList>
    </citation>
    <scope>NUCLEOTIDE SEQUENCE [LARGE SCALE GENOMIC DNA]</scope>
    <source>
        <strain evidence="3">cv. Kellogg 1175</strain>
        <tissue evidence="2">Leaf</tissue>
    </source>
</reference>
<dbReference type="PANTHER" id="PTHR31696">
    <property type="entry name" value="PROTEIN MIZU-KUSSEI 1"/>
    <property type="match status" value="1"/>
</dbReference>
<evidence type="ECO:0000256" key="1">
    <source>
        <dbReference type="SAM" id="MobiDB-lite"/>
    </source>
</evidence>
<evidence type="ECO:0000313" key="3">
    <source>
        <dbReference type="Proteomes" id="UP000095767"/>
    </source>
</evidence>
<dbReference type="GO" id="GO:0010274">
    <property type="term" value="P:hydrotropism"/>
    <property type="evidence" value="ECO:0007669"/>
    <property type="project" value="InterPro"/>
</dbReference>
<keyword evidence="3" id="KW-1185">Reference proteome</keyword>
<dbReference type="Pfam" id="PF04759">
    <property type="entry name" value="DUF617"/>
    <property type="match status" value="1"/>
</dbReference>
<accession>A0A1E5VS62</accession>
<evidence type="ECO:0000313" key="2">
    <source>
        <dbReference type="EMBL" id="OEL27941.1"/>
    </source>
</evidence>
<protein>
    <recommendedName>
        <fullName evidence="4">Protein MIZU-KUSSEI 1</fullName>
    </recommendedName>
</protein>
<evidence type="ECO:0008006" key="4">
    <source>
        <dbReference type="Google" id="ProtNLM"/>
    </source>
</evidence>
<dbReference type="NCBIfam" id="TIGR01570">
    <property type="entry name" value="A_thal_3588"/>
    <property type="match status" value="1"/>
</dbReference>
<name>A0A1E5VS62_9POAL</name>
<gene>
    <name evidence="2" type="ORF">BAE44_0011040</name>
</gene>
<sequence length="340" mass="36858">MERDLLTRCHYLSFDHDFTPTEVVRLVLVITHGYLMDILSTTEVQVFFFGCCDSIITVVDSAGINQFSMKKSGASNYLCIAPIFNSCLSSGKQPSNDASRNRLSFSFPDSLAGGKDRRQQQQPEEQNSESIIDPAASVITRKDGRHCTVIVGTIFGRRTGRVTFCVQRDAAVPPPFLFELSVPMQSLATEMGSGLLRIALECHRPSGIPPDGGRGGGASTAMGGSTSRNVWKATCNGRDVGYAVRRRPTDWDRRVLESMRTMTNGVGVLPPAVALEGPNDGSLQDGGGSAADREVLYMRATYERIVGSRDTVSYHLISPGTAGGSPPQELSIFLLRTRGD</sequence>
<comment type="caution">
    <text evidence="2">The sequence shown here is derived from an EMBL/GenBank/DDBJ whole genome shotgun (WGS) entry which is preliminary data.</text>
</comment>
<dbReference type="PANTHER" id="PTHR31696:SF72">
    <property type="entry name" value="OS05G0280000 PROTEIN"/>
    <property type="match status" value="1"/>
</dbReference>
<dbReference type="Proteomes" id="UP000095767">
    <property type="component" value="Unassembled WGS sequence"/>
</dbReference>